<dbReference type="InterPro" id="IPR029060">
    <property type="entry name" value="PIN-like_dom_sf"/>
</dbReference>
<dbReference type="RefSeq" id="WP_188893161.1">
    <property type="nucleotide sequence ID" value="NZ_BMMZ01000001.1"/>
</dbReference>
<keyword evidence="5 8" id="KW-0378">Hydrolase</keyword>
<comment type="cofactor">
    <cofactor evidence="1 8">
        <name>Mg(2+)</name>
        <dbReference type="ChEBI" id="CHEBI:18420"/>
    </cofactor>
</comment>
<evidence type="ECO:0000256" key="3">
    <source>
        <dbReference type="ARBA" id="ARBA00022722"/>
    </source>
</evidence>
<name>A0A917S051_9ACTN</name>
<dbReference type="PANTHER" id="PTHR33653">
    <property type="entry name" value="RIBONUCLEASE VAPC2"/>
    <property type="match status" value="1"/>
</dbReference>
<sequence length="151" mass="15907">MSDSAVDSRGVLDTSTVILLGRLTDPGELPDDCVVSAITLAELSAGPLVARTDAERSARQEHLQLAESDFDVLAFDTAAARTFGAVAAELRRSDRKHSARAYDALIAATAMANGLPLYTCNPHDFAGISGLDLRPVSHPDGLSDTAEDPDE</sequence>
<dbReference type="CDD" id="cd18732">
    <property type="entry name" value="PIN_MtVapC4-C5_like"/>
    <property type="match status" value="1"/>
</dbReference>
<keyword evidence="4 8" id="KW-0479">Metal-binding</keyword>
<evidence type="ECO:0000256" key="8">
    <source>
        <dbReference type="HAMAP-Rule" id="MF_00265"/>
    </source>
</evidence>
<dbReference type="InterPro" id="IPR002716">
    <property type="entry name" value="PIN_dom"/>
</dbReference>
<accession>A0A917S051</accession>
<evidence type="ECO:0000256" key="6">
    <source>
        <dbReference type="ARBA" id="ARBA00022842"/>
    </source>
</evidence>
<dbReference type="HAMAP" id="MF_00265">
    <property type="entry name" value="VapC_Nob1"/>
    <property type="match status" value="1"/>
</dbReference>
<evidence type="ECO:0000256" key="5">
    <source>
        <dbReference type="ARBA" id="ARBA00022801"/>
    </source>
</evidence>
<feature type="binding site" evidence="8">
    <location>
        <position position="13"/>
    </location>
    <ligand>
        <name>Mg(2+)</name>
        <dbReference type="ChEBI" id="CHEBI:18420"/>
    </ligand>
</feature>
<proteinExistence type="inferred from homology"/>
<protein>
    <recommendedName>
        <fullName evidence="8">Ribonuclease VapC</fullName>
        <shortName evidence="8">RNase VapC</shortName>
        <ecNumber evidence="8">3.1.-.-</ecNumber>
    </recommendedName>
    <alternativeName>
        <fullName evidence="8">Toxin VapC</fullName>
    </alternativeName>
</protein>
<evidence type="ECO:0000313" key="10">
    <source>
        <dbReference type="EMBL" id="GGL46286.1"/>
    </source>
</evidence>
<keyword evidence="11" id="KW-1185">Reference proteome</keyword>
<dbReference type="GO" id="GO:0004540">
    <property type="term" value="F:RNA nuclease activity"/>
    <property type="evidence" value="ECO:0007669"/>
    <property type="project" value="InterPro"/>
</dbReference>
<dbReference type="InterPro" id="IPR050556">
    <property type="entry name" value="Type_II_TA_system_RNase"/>
</dbReference>
<feature type="domain" description="PIN" evidence="9">
    <location>
        <begin position="31"/>
        <end position="122"/>
    </location>
</feature>
<evidence type="ECO:0000313" key="11">
    <source>
        <dbReference type="Proteomes" id="UP000613840"/>
    </source>
</evidence>
<gene>
    <name evidence="8" type="primary">vapC</name>
    <name evidence="10" type="ORF">GCM10011575_00290</name>
</gene>
<dbReference type="Pfam" id="PF01850">
    <property type="entry name" value="PIN"/>
    <property type="match status" value="1"/>
</dbReference>
<keyword evidence="2 8" id="KW-1277">Toxin-antitoxin system</keyword>
<dbReference type="EMBL" id="BMMZ01000001">
    <property type="protein sequence ID" value="GGL46286.1"/>
    <property type="molecule type" value="Genomic_DNA"/>
</dbReference>
<comment type="caution">
    <text evidence="10">The sequence shown here is derived from an EMBL/GenBank/DDBJ whole genome shotgun (WGS) entry which is preliminary data.</text>
</comment>
<evidence type="ECO:0000256" key="2">
    <source>
        <dbReference type="ARBA" id="ARBA00022649"/>
    </source>
</evidence>
<evidence type="ECO:0000256" key="7">
    <source>
        <dbReference type="ARBA" id="ARBA00038093"/>
    </source>
</evidence>
<reference evidence="10" key="2">
    <citation type="submission" date="2020-09" db="EMBL/GenBank/DDBJ databases">
        <authorList>
            <person name="Sun Q."/>
            <person name="Zhou Y."/>
        </authorList>
    </citation>
    <scope>NUCLEOTIDE SEQUENCE</scope>
    <source>
        <strain evidence="10">CGMCC 4.7306</strain>
    </source>
</reference>
<feature type="binding site" evidence="8">
    <location>
        <position position="103"/>
    </location>
    <ligand>
        <name>Mg(2+)</name>
        <dbReference type="ChEBI" id="CHEBI:18420"/>
    </ligand>
</feature>
<dbReference type="PANTHER" id="PTHR33653:SF1">
    <property type="entry name" value="RIBONUCLEASE VAPC2"/>
    <property type="match status" value="1"/>
</dbReference>
<dbReference type="EC" id="3.1.-.-" evidence="8"/>
<comment type="similarity">
    <text evidence="7 8">Belongs to the PINc/VapC protein family.</text>
</comment>
<dbReference type="GO" id="GO:0016787">
    <property type="term" value="F:hydrolase activity"/>
    <property type="evidence" value="ECO:0007669"/>
    <property type="project" value="UniProtKB-KW"/>
</dbReference>
<reference evidence="10" key="1">
    <citation type="journal article" date="2014" name="Int. J. Syst. Evol. Microbiol.">
        <title>Complete genome sequence of Corynebacterium casei LMG S-19264T (=DSM 44701T), isolated from a smear-ripened cheese.</title>
        <authorList>
            <consortium name="US DOE Joint Genome Institute (JGI-PGF)"/>
            <person name="Walter F."/>
            <person name="Albersmeier A."/>
            <person name="Kalinowski J."/>
            <person name="Ruckert C."/>
        </authorList>
    </citation>
    <scope>NUCLEOTIDE SEQUENCE</scope>
    <source>
        <strain evidence="10">CGMCC 4.7306</strain>
    </source>
</reference>
<dbReference type="GO" id="GO:0000287">
    <property type="term" value="F:magnesium ion binding"/>
    <property type="evidence" value="ECO:0007669"/>
    <property type="project" value="UniProtKB-UniRule"/>
</dbReference>
<dbReference type="Proteomes" id="UP000613840">
    <property type="component" value="Unassembled WGS sequence"/>
</dbReference>
<dbReference type="SUPFAM" id="SSF88723">
    <property type="entry name" value="PIN domain-like"/>
    <property type="match status" value="1"/>
</dbReference>
<evidence type="ECO:0000256" key="4">
    <source>
        <dbReference type="ARBA" id="ARBA00022723"/>
    </source>
</evidence>
<evidence type="ECO:0000256" key="1">
    <source>
        <dbReference type="ARBA" id="ARBA00001946"/>
    </source>
</evidence>
<keyword evidence="6 8" id="KW-0460">Magnesium</keyword>
<keyword evidence="8" id="KW-0800">Toxin</keyword>
<organism evidence="10 11">
    <name type="scientific">Microlunatus endophyticus</name>
    <dbReference type="NCBI Taxonomy" id="1716077"/>
    <lineage>
        <taxon>Bacteria</taxon>
        <taxon>Bacillati</taxon>
        <taxon>Actinomycetota</taxon>
        <taxon>Actinomycetes</taxon>
        <taxon>Propionibacteriales</taxon>
        <taxon>Propionibacteriaceae</taxon>
        <taxon>Microlunatus</taxon>
    </lineage>
</organism>
<dbReference type="AlphaFoldDB" id="A0A917S051"/>
<comment type="function">
    <text evidence="8">Toxic component of a toxin-antitoxin (TA) system. An RNase.</text>
</comment>
<dbReference type="Gene3D" id="3.40.50.1010">
    <property type="entry name" value="5'-nuclease"/>
    <property type="match status" value="1"/>
</dbReference>
<dbReference type="GO" id="GO:0090729">
    <property type="term" value="F:toxin activity"/>
    <property type="evidence" value="ECO:0007669"/>
    <property type="project" value="UniProtKB-KW"/>
</dbReference>
<keyword evidence="3 8" id="KW-0540">Nuclease</keyword>
<evidence type="ECO:0000259" key="9">
    <source>
        <dbReference type="Pfam" id="PF01850"/>
    </source>
</evidence>
<dbReference type="InterPro" id="IPR022907">
    <property type="entry name" value="VapC_family"/>
</dbReference>